<evidence type="ECO:0000256" key="1">
    <source>
        <dbReference type="SAM" id="Phobius"/>
    </source>
</evidence>
<keyword evidence="1" id="KW-0812">Transmembrane</keyword>
<feature type="transmembrane region" description="Helical" evidence="1">
    <location>
        <begin position="77"/>
        <end position="94"/>
    </location>
</feature>
<dbReference type="RefSeq" id="WP_057863578.1">
    <property type="nucleotide sequence ID" value="NZ_BKAB01000038.1"/>
</dbReference>
<feature type="transmembrane region" description="Helical" evidence="1">
    <location>
        <begin position="34"/>
        <end position="56"/>
    </location>
</feature>
<evidence type="ECO:0000313" key="2">
    <source>
        <dbReference type="EMBL" id="GEP24520.1"/>
    </source>
</evidence>
<feature type="transmembrane region" description="Helical" evidence="1">
    <location>
        <begin position="100"/>
        <end position="117"/>
    </location>
</feature>
<feature type="transmembrane region" description="Helical" evidence="1">
    <location>
        <begin position="7"/>
        <end position="28"/>
    </location>
</feature>
<gene>
    <name evidence="2" type="ORF">LDI01_21130</name>
</gene>
<dbReference type="Proteomes" id="UP000321409">
    <property type="component" value="Unassembled WGS sequence"/>
</dbReference>
<dbReference type="EMBL" id="BKAB01000038">
    <property type="protein sequence ID" value="GEP24520.1"/>
    <property type="molecule type" value="Genomic_DNA"/>
</dbReference>
<organism evidence="2 3">
    <name type="scientific">Lentilactobacillus diolivorans</name>
    <dbReference type="NCBI Taxonomy" id="179838"/>
    <lineage>
        <taxon>Bacteria</taxon>
        <taxon>Bacillati</taxon>
        <taxon>Bacillota</taxon>
        <taxon>Bacilli</taxon>
        <taxon>Lactobacillales</taxon>
        <taxon>Lactobacillaceae</taxon>
        <taxon>Lentilactobacillus</taxon>
    </lineage>
</organism>
<proteinExistence type="predicted"/>
<accession>A0ABQ0XF52</accession>
<protein>
    <submittedName>
        <fullName evidence="2">Uncharacterized protein</fullName>
    </submittedName>
</protein>
<sequence length="119" mass="13704">MKFDWQYSFIFSLPIFATWLTLVIYTYFVSSTLTWQSFLIALAVLGCCLAAYYFLFQRGFYQAHPKTDPRNRIFNHSGIITTINLIVCLTAYFLYKDPLIVIGIMSFGVFIQAGNSVPK</sequence>
<reference evidence="2 3" key="1">
    <citation type="submission" date="2019-07" db="EMBL/GenBank/DDBJ databases">
        <title>Whole genome shotgun sequence of Lactobacillus diolivorans NBRC 107869.</title>
        <authorList>
            <person name="Hosoyama A."/>
            <person name="Uohara A."/>
            <person name="Ohji S."/>
            <person name="Ichikawa N."/>
        </authorList>
    </citation>
    <scope>NUCLEOTIDE SEQUENCE [LARGE SCALE GENOMIC DNA]</scope>
    <source>
        <strain evidence="2 3">NBRC 107869</strain>
    </source>
</reference>
<evidence type="ECO:0000313" key="3">
    <source>
        <dbReference type="Proteomes" id="UP000321409"/>
    </source>
</evidence>
<keyword evidence="3" id="KW-1185">Reference proteome</keyword>
<name>A0ABQ0XF52_9LACO</name>
<comment type="caution">
    <text evidence="2">The sequence shown here is derived from an EMBL/GenBank/DDBJ whole genome shotgun (WGS) entry which is preliminary data.</text>
</comment>
<keyword evidence="1" id="KW-1133">Transmembrane helix</keyword>
<keyword evidence="1" id="KW-0472">Membrane</keyword>